<dbReference type="Proteomes" id="UP000002186">
    <property type="component" value="Chromosome"/>
</dbReference>
<accession>C4ZLA7</accession>
<name>C4ZLA7_THASP</name>
<dbReference type="OrthoDB" id="932587at2"/>
<sequence length="339" mass="39428">MPASAAQDDYDSPWKEAVEHAFPEFIDFYFPDAGRQIDWARGHRFLDKELQQIVRDAALGRRHVDKLASVTTHAGEEDWLCVHIEVQGSMDPDFARRMFVYNYRIYDSYDRPVASLAVLADDDPAWRPDRFGYERLGCRHNLQFPVAKLVDHAADEAALLCNPNPFALVTAAHLYTRRTRRSPIARFDAKRRLVRLLYERDWTRQRILDFFSVLDWMMRLPREFEQRLWQDIENIEGERKVKYVTSVERLAIERGLQKGMEQGLEIGIEKGIEQGIEKGIEKGRAQGSASVLLRLLNRRFGPLSPDIIRRLSQSTPEQLEIWAERVLEARTIDEVFAGN</sequence>
<evidence type="ECO:0000259" key="1">
    <source>
        <dbReference type="Pfam" id="PF14261"/>
    </source>
</evidence>
<dbReference type="Pfam" id="PF14261">
    <property type="entry name" value="DUF4351"/>
    <property type="match status" value="1"/>
</dbReference>
<dbReference type="InterPro" id="IPR025587">
    <property type="entry name" value="DUF4351"/>
</dbReference>
<feature type="domain" description="DUF4351" evidence="1">
    <location>
        <begin position="281"/>
        <end position="334"/>
    </location>
</feature>
<dbReference type="PANTHER" id="PTHR35586:SF1">
    <property type="entry name" value="SLL1691 PROTEIN"/>
    <property type="match status" value="1"/>
</dbReference>
<dbReference type="eggNOG" id="COG5464">
    <property type="taxonomic scope" value="Bacteria"/>
</dbReference>
<gene>
    <name evidence="2" type="ordered locus">Tmz1t_0517</name>
</gene>
<protein>
    <submittedName>
        <fullName evidence="2">Conserved hypothetical cytosolic protein</fullName>
    </submittedName>
</protein>
<dbReference type="HOGENOM" id="CLU_071039_1_1_4"/>
<reference evidence="3" key="1">
    <citation type="submission" date="2009-05" db="EMBL/GenBank/DDBJ databases">
        <title>Complete sequence of chromosome of Thauera sp. MZ1T.</title>
        <authorList>
            <consortium name="US DOE Joint Genome Institute"/>
            <person name="Lucas S."/>
            <person name="Copeland A."/>
            <person name="Lapidus A."/>
            <person name="Glavina del Rio T."/>
            <person name="Dalin E."/>
            <person name="Tice H."/>
            <person name="Bruce D."/>
            <person name="Goodwin L."/>
            <person name="Pitluck S."/>
            <person name="Sims D."/>
            <person name="Brettin T."/>
            <person name="Detter J.C."/>
            <person name="Han C."/>
            <person name="Larimer F."/>
            <person name="Land M."/>
            <person name="Hauser L."/>
            <person name="Kyrpides N."/>
            <person name="Mikhailova N."/>
            <person name="Sayler G.S."/>
        </authorList>
    </citation>
    <scope>NUCLEOTIDE SEQUENCE [LARGE SCALE GENOMIC DNA]</scope>
    <source>
        <strain evidence="3">MZ1T</strain>
    </source>
</reference>
<dbReference type="STRING" id="85643.Tmz1t_0517"/>
<dbReference type="RefSeq" id="WP_012584486.1">
    <property type="nucleotide sequence ID" value="NC_011662.2"/>
</dbReference>
<organism evidence="2 3">
    <name type="scientific">Thauera aminoaromatica</name>
    <dbReference type="NCBI Taxonomy" id="164330"/>
    <lineage>
        <taxon>Bacteria</taxon>
        <taxon>Pseudomonadati</taxon>
        <taxon>Pseudomonadota</taxon>
        <taxon>Betaproteobacteria</taxon>
        <taxon>Rhodocyclales</taxon>
        <taxon>Zoogloeaceae</taxon>
        <taxon>Thauera</taxon>
    </lineage>
</organism>
<dbReference type="EMBL" id="CP001281">
    <property type="protein sequence ID" value="ACK53291.1"/>
    <property type="molecule type" value="Genomic_DNA"/>
</dbReference>
<dbReference type="KEGG" id="tmz:Tmz1t_0517"/>
<evidence type="ECO:0000313" key="2">
    <source>
        <dbReference type="EMBL" id="ACK53291.1"/>
    </source>
</evidence>
<reference evidence="2 3" key="2">
    <citation type="journal article" date="2012" name="Stand. Genomic Sci.">
        <title>Complete genome sequence of Thauera aminoaromatica strain MZ1T.</title>
        <authorList>
            <person name="Jiang K."/>
            <person name="Sanseverino J."/>
            <person name="Chauhan A."/>
            <person name="Lucas S."/>
            <person name="Copeland A."/>
            <person name="Lapidus A."/>
            <person name="Del Rio T.G."/>
            <person name="Dalin E."/>
            <person name="Tice H."/>
            <person name="Bruce D."/>
            <person name="Goodwin L."/>
            <person name="Pitluck S."/>
            <person name="Sims D."/>
            <person name="Brettin T."/>
            <person name="Detter J.C."/>
            <person name="Han C."/>
            <person name="Chang Y.J."/>
            <person name="Larimer F."/>
            <person name="Land M."/>
            <person name="Hauser L."/>
            <person name="Kyrpides N.C."/>
            <person name="Mikhailova N."/>
            <person name="Moser S."/>
            <person name="Jegier P."/>
            <person name="Close D."/>
            <person name="Debruyn J.M."/>
            <person name="Wang Y."/>
            <person name="Layton A.C."/>
            <person name="Allen M.S."/>
            <person name="Sayler G.S."/>
        </authorList>
    </citation>
    <scope>NUCLEOTIDE SEQUENCE [LARGE SCALE GENOMIC DNA]</scope>
    <source>
        <strain evidence="2 3">MZ1T</strain>
    </source>
</reference>
<keyword evidence="3" id="KW-1185">Reference proteome</keyword>
<evidence type="ECO:0000313" key="3">
    <source>
        <dbReference type="Proteomes" id="UP000002186"/>
    </source>
</evidence>
<proteinExistence type="predicted"/>
<dbReference type="PANTHER" id="PTHR35586">
    <property type="entry name" value="SLL1691 PROTEIN"/>
    <property type="match status" value="1"/>
</dbReference>
<dbReference type="AlphaFoldDB" id="C4ZLA7"/>